<name>A0ABV8JPM1_9FLAO</name>
<dbReference type="RefSeq" id="WP_192461563.1">
    <property type="nucleotide sequence ID" value="NZ_JACYFJ010000002.1"/>
</dbReference>
<gene>
    <name evidence="1" type="ORF">ACFOUT_13120</name>
</gene>
<accession>A0ABV8JPM1</accession>
<evidence type="ECO:0000313" key="2">
    <source>
        <dbReference type="Proteomes" id="UP001595814"/>
    </source>
</evidence>
<comment type="caution">
    <text evidence="1">The sequence shown here is derived from an EMBL/GenBank/DDBJ whole genome shotgun (WGS) entry which is preliminary data.</text>
</comment>
<dbReference type="InterPro" id="IPR015003">
    <property type="entry name" value="DUF1853"/>
</dbReference>
<reference evidence="2" key="1">
    <citation type="journal article" date="2019" name="Int. J. Syst. Evol. Microbiol.">
        <title>The Global Catalogue of Microorganisms (GCM) 10K type strain sequencing project: providing services to taxonomists for standard genome sequencing and annotation.</title>
        <authorList>
            <consortium name="The Broad Institute Genomics Platform"/>
            <consortium name="The Broad Institute Genome Sequencing Center for Infectious Disease"/>
            <person name="Wu L."/>
            <person name="Ma J."/>
        </authorList>
    </citation>
    <scope>NUCLEOTIDE SEQUENCE [LARGE SCALE GENOMIC DNA]</scope>
    <source>
        <strain evidence="2">CECT 7477</strain>
    </source>
</reference>
<proteinExistence type="predicted"/>
<protein>
    <submittedName>
        <fullName evidence="1">DUF1853 family protein</fullName>
    </submittedName>
</protein>
<dbReference type="EMBL" id="JBHSAW010000010">
    <property type="protein sequence ID" value="MFC4096823.1"/>
    <property type="molecule type" value="Genomic_DNA"/>
</dbReference>
<organism evidence="1 2">
    <name type="scientific">Euzebyella saccharophila</name>
    <dbReference type="NCBI Taxonomy" id="679664"/>
    <lineage>
        <taxon>Bacteria</taxon>
        <taxon>Pseudomonadati</taxon>
        <taxon>Bacteroidota</taxon>
        <taxon>Flavobacteriia</taxon>
        <taxon>Flavobacteriales</taxon>
        <taxon>Flavobacteriaceae</taxon>
        <taxon>Euzebyella</taxon>
    </lineage>
</organism>
<dbReference type="Proteomes" id="UP001595814">
    <property type="component" value="Unassembled WGS sequence"/>
</dbReference>
<dbReference type="Pfam" id="PF08907">
    <property type="entry name" value="DUF1853"/>
    <property type="match status" value="1"/>
</dbReference>
<sequence>MPNSQFIGFYNTPPLWVHEQFGMAQFQFPKIDFEGLETQPISTKMRLGHQMESVFLQLINYSKILKVRLHNLPVLREKRTIGEIDFILEDLQNSRLLHVELTYKFYVIDPSISEPIHQLMGPNRRDMFFTKMEKIKNQQFQLLHEPEGITVLKNNGIVSDGLVHQCCFKAQLFVPYWNPKVHIRPLNKSCIAGFWIPFDEFNTTEFNEHQYYIPYKSQWVIEPHKNVDWLTHYECLLEINIRLLKENSPMLWMKKENGTFTKMFVVWW</sequence>
<keyword evidence="2" id="KW-1185">Reference proteome</keyword>
<evidence type="ECO:0000313" key="1">
    <source>
        <dbReference type="EMBL" id="MFC4096823.1"/>
    </source>
</evidence>